<dbReference type="GO" id="GO:0003700">
    <property type="term" value="F:DNA-binding transcription factor activity"/>
    <property type="evidence" value="ECO:0007669"/>
    <property type="project" value="TreeGrafter"/>
</dbReference>
<protein>
    <submittedName>
        <fullName evidence="6">IclR family transcriptional regulator</fullName>
    </submittedName>
</protein>
<organism evidence="6 7">
    <name type="scientific">Ramlibacter agri</name>
    <dbReference type="NCBI Taxonomy" id="2728837"/>
    <lineage>
        <taxon>Bacteria</taxon>
        <taxon>Pseudomonadati</taxon>
        <taxon>Pseudomonadota</taxon>
        <taxon>Betaproteobacteria</taxon>
        <taxon>Burkholderiales</taxon>
        <taxon>Comamonadaceae</taxon>
        <taxon>Ramlibacter</taxon>
    </lineage>
</organism>
<dbReference type="Proteomes" id="UP000541185">
    <property type="component" value="Unassembled WGS sequence"/>
</dbReference>
<keyword evidence="3" id="KW-0804">Transcription</keyword>
<evidence type="ECO:0000256" key="1">
    <source>
        <dbReference type="ARBA" id="ARBA00023015"/>
    </source>
</evidence>
<accession>A0A848H1I0</accession>
<dbReference type="Gene3D" id="3.30.450.40">
    <property type="match status" value="1"/>
</dbReference>
<dbReference type="PANTHER" id="PTHR30136:SF24">
    <property type="entry name" value="HTH-TYPE TRANSCRIPTIONAL REPRESSOR ALLR"/>
    <property type="match status" value="1"/>
</dbReference>
<evidence type="ECO:0000259" key="5">
    <source>
        <dbReference type="PROSITE" id="PS51078"/>
    </source>
</evidence>
<name>A0A848H1I0_9BURK</name>
<dbReference type="SUPFAM" id="SSF46785">
    <property type="entry name" value="Winged helix' DNA-binding domain"/>
    <property type="match status" value="1"/>
</dbReference>
<evidence type="ECO:0000256" key="3">
    <source>
        <dbReference type="ARBA" id="ARBA00023163"/>
    </source>
</evidence>
<comment type="caution">
    <text evidence="6">The sequence shown here is derived from an EMBL/GenBank/DDBJ whole genome shotgun (WGS) entry which is preliminary data.</text>
</comment>
<dbReference type="Gene3D" id="1.10.10.10">
    <property type="entry name" value="Winged helix-like DNA-binding domain superfamily/Winged helix DNA-binding domain"/>
    <property type="match status" value="1"/>
</dbReference>
<keyword evidence="2" id="KW-0238">DNA-binding</keyword>
<dbReference type="InterPro" id="IPR029016">
    <property type="entry name" value="GAF-like_dom_sf"/>
</dbReference>
<feature type="domain" description="IclR-ED" evidence="5">
    <location>
        <begin position="63"/>
        <end position="246"/>
    </location>
</feature>
<dbReference type="PROSITE" id="PS51078">
    <property type="entry name" value="ICLR_ED"/>
    <property type="match status" value="1"/>
</dbReference>
<dbReference type="SMART" id="SM00346">
    <property type="entry name" value="HTH_ICLR"/>
    <property type="match status" value="1"/>
</dbReference>
<evidence type="ECO:0000256" key="2">
    <source>
        <dbReference type="ARBA" id="ARBA00023125"/>
    </source>
</evidence>
<gene>
    <name evidence="6" type="ORF">HHL11_13900</name>
</gene>
<keyword evidence="1" id="KW-0805">Transcription regulation</keyword>
<dbReference type="InterPro" id="IPR014757">
    <property type="entry name" value="Tscrpt_reg_IclR_C"/>
</dbReference>
<evidence type="ECO:0000259" key="4">
    <source>
        <dbReference type="PROSITE" id="PS51077"/>
    </source>
</evidence>
<dbReference type="InterPro" id="IPR036390">
    <property type="entry name" value="WH_DNA-bd_sf"/>
</dbReference>
<dbReference type="InterPro" id="IPR050707">
    <property type="entry name" value="HTH_MetabolicPath_Reg"/>
</dbReference>
<dbReference type="EMBL" id="JABBFX010000001">
    <property type="protein sequence ID" value="NML44846.1"/>
    <property type="molecule type" value="Genomic_DNA"/>
</dbReference>
<dbReference type="Pfam" id="PF01614">
    <property type="entry name" value="IclR_C"/>
    <property type="match status" value="1"/>
</dbReference>
<dbReference type="InterPro" id="IPR005471">
    <property type="entry name" value="Tscrpt_reg_IclR_N"/>
</dbReference>
<dbReference type="PROSITE" id="PS51077">
    <property type="entry name" value="HTH_ICLR"/>
    <property type="match status" value="1"/>
</dbReference>
<sequence length="259" mass="27335">MASQDKMLTLLDAFSVDTPVWSADELAARLELPPSTCYRYLKSLHQAGLLARVGSGSYVVGPRVLALDRVSRVSDPVYSVGSTVVAALSKRTGYSALLSVLYSDSVMCVQQVATEDAPPDLFGRGQQRPLVAGATANIILAHLPPHQLRSVFAKQGERIAAAGLGEDWDTLRARLAEIRAQGWSFSAGEFRAGIAGLAAPLFNKDGEVLGSIALATSTQSTRLKDFQALAPAVMKAAAEISRGIAESSDVVDLPARALG</sequence>
<dbReference type="GO" id="GO:0045892">
    <property type="term" value="P:negative regulation of DNA-templated transcription"/>
    <property type="evidence" value="ECO:0007669"/>
    <property type="project" value="TreeGrafter"/>
</dbReference>
<dbReference type="InterPro" id="IPR036388">
    <property type="entry name" value="WH-like_DNA-bd_sf"/>
</dbReference>
<dbReference type="Pfam" id="PF09339">
    <property type="entry name" value="HTH_IclR"/>
    <property type="match status" value="1"/>
</dbReference>
<feature type="domain" description="HTH iclR-type" evidence="4">
    <location>
        <begin position="1"/>
        <end position="62"/>
    </location>
</feature>
<reference evidence="6 7" key="1">
    <citation type="submission" date="2020-04" db="EMBL/GenBank/DDBJ databases">
        <title>Ramlibacter sp. G-1-2-2 isolated from soil.</title>
        <authorList>
            <person name="Dahal R.H."/>
        </authorList>
    </citation>
    <scope>NUCLEOTIDE SEQUENCE [LARGE SCALE GENOMIC DNA]</scope>
    <source>
        <strain evidence="6 7">G-1-2-2</strain>
    </source>
</reference>
<dbReference type="SUPFAM" id="SSF55781">
    <property type="entry name" value="GAF domain-like"/>
    <property type="match status" value="1"/>
</dbReference>
<proteinExistence type="predicted"/>
<evidence type="ECO:0000313" key="6">
    <source>
        <dbReference type="EMBL" id="NML44846.1"/>
    </source>
</evidence>
<dbReference type="GO" id="GO:0003677">
    <property type="term" value="F:DNA binding"/>
    <property type="evidence" value="ECO:0007669"/>
    <property type="project" value="UniProtKB-KW"/>
</dbReference>
<dbReference type="PANTHER" id="PTHR30136">
    <property type="entry name" value="HELIX-TURN-HELIX TRANSCRIPTIONAL REGULATOR, ICLR FAMILY"/>
    <property type="match status" value="1"/>
</dbReference>
<evidence type="ECO:0000313" key="7">
    <source>
        <dbReference type="Proteomes" id="UP000541185"/>
    </source>
</evidence>
<dbReference type="RefSeq" id="WP_169418946.1">
    <property type="nucleotide sequence ID" value="NZ_JABBFX010000001.1"/>
</dbReference>
<dbReference type="AlphaFoldDB" id="A0A848H1I0"/>
<keyword evidence="7" id="KW-1185">Reference proteome</keyword>